<reference evidence="19 20" key="1">
    <citation type="submission" date="2018-02" db="EMBL/GenBank/DDBJ databases">
        <authorList>
            <person name="Cohen D.B."/>
            <person name="Kent A.D."/>
        </authorList>
    </citation>
    <scope>NUCLEOTIDE SEQUENCE [LARGE SCALE GENOMIC DNA]</scope>
    <source>
        <strain evidence="19 20">CCAP 1448/3</strain>
    </source>
</reference>
<dbReference type="InterPro" id="IPR011759">
    <property type="entry name" value="Cyt_c_oxidase_su2_TM_dom"/>
</dbReference>
<evidence type="ECO:0000256" key="12">
    <source>
        <dbReference type="ARBA" id="ARBA00024688"/>
    </source>
</evidence>
<dbReference type="OrthoDB" id="9781261at2"/>
<dbReference type="SUPFAM" id="SSF49503">
    <property type="entry name" value="Cupredoxins"/>
    <property type="match status" value="1"/>
</dbReference>
<keyword evidence="5 14" id="KW-0812">Transmembrane</keyword>
<keyword evidence="3 14" id="KW-0813">Transport</keyword>
<comment type="function">
    <text evidence="12 15">Subunits I and II form the functional core of the enzyme complex. Electrons originating in cytochrome c are transferred via heme a and Cu(A) to the binuclear center formed by heme a3 and Cu(B).</text>
</comment>
<comment type="caution">
    <text evidence="19">The sequence shown here is derived from an EMBL/GenBank/DDBJ whole genome shotgun (WGS) entry which is preliminary data.</text>
</comment>
<dbReference type="PRINTS" id="PR01166">
    <property type="entry name" value="CYCOXIDASEII"/>
</dbReference>
<dbReference type="Gene3D" id="2.60.40.420">
    <property type="entry name" value="Cupredoxins - blue copper proteins"/>
    <property type="match status" value="1"/>
</dbReference>
<evidence type="ECO:0000256" key="5">
    <source>
        <dbReference type="ARBA" id="ARBA00022692"/>
    </source>
</evidence>
<comment type="subcellular location">
    <subcellularLocation>
        <location evidence="14">Cell membrane</location>
        <topology evidence="14">Multi-pass membrane protein</topology>
    </subcellularLocation>
    <subcellularLocation>
        <location evidence="1">Membrane</location>
        <topology evidence="1">Multi-pass membrane protein</topology>
    </subcellularLocation>
</comment>
<reference evidence="19 20" key="2">
    <citation type="submission" date="2018-03" db="EMBL/GenBank/DDBJ databases">
        <title>The ancient ancestry and fast evolution of plastids.</title>
        <authorList>
            <person name="Moore K.R."/>
            <person name="Magnabosco C."/>
            <person name="Momper L."/>
            <person name="Gold D.A."/>
            <person name="Bosak T."/>
            <person name="Fournier G.P."/>
        </authorList>
    </citation>
    <scope>NUCLEOTIDE SEQUENCE [LARGE SCALE GENOMIC DNA]</scope>
    <source>
        <strain evidence="19 20">CCAP 1448/3</strain>
    </source>
</reference>
<evidence type="ECO:0000313" key="19">
    <source>
        <dbReference type="EMBL" id="PSB02673.1"/>
    </source>
</evidence>
<evidence type="ECO:0000256" key="2">
    <source>
        <dbReference type="ARBA" id="ARBA00007866"/>
    </source>
</evidence>
<evidence type="ECO:0000256" key="13">
    <source>
        <dbReference type="ARBA" id="ARBA00047816"/>
    </source>
</evidence>
<keyword evidence="8 14" id="KW-0249">Electron transport</keyword>
<dbReference type="InterPro" id="IPR001505">
    <property type="entry name" value="Copper_CuA"/>
</dbReference>
<dbReference type="InterPro" id="IPR036257">
    <property type="entry name" value="Cyt_c_oxidase_su2_TM_sf"/>
</dbReference>
<evidence type="ECO:0000256" key="3">
    <source>
        <dbReference type="ARBA" id="ARBA00022448"/>
    </source>
</evidence>
<dbReference type="PANTHER" id="PTHR22888">
    <property type="entry name" value="CYTOCHROME C OXIDASE, SUBUNIT II"/>
    <property type="match status" value="1"/>
</dbReference>
<comment type="cofactor">
    <cofactor evidence="15">
        <name>Cu cation</name>
        <dbReference type="ChEBI" id="CHEBI:23378"/>
    </cofactor>
    <text evidence="15">Binds a copper A center.</text>
</comment>
<gene>
    <name evidence="19" type="ORF">C7B64_11895</name>
</gene>
<evidence type="ECO:0000259" key="17">
    <source>
        <dbReference type="PROSITE" id="PS50857"/>
    </source>
</evidence>
<comment type="similarity">
    <text evidence="2 14">Belongs to the cytochrome c oxidase subunit 2 family.</text>
</comment>
<feature type="transmembrane region" description="Helical" evidence="16">
    <location>
        <begin position="91"/>
        <end position="109"/>
    </location>
</feature>
<evidence type="ECO:0000256" key="10">
    <source>
        <dbReference type="ARBA" id="ARBA00023008"/>
    </source>
</evidence>
<dbReference type="Pfam" id="PF02790">
    <property type="entry name" value="COX2_TM"/>
    <property type="match status" value="1"/>
</dbReference>
<protein>
    <recommendedName>
        <fullName evidence="15">Cytochrome c oxidase subunit 2</fullName>
        <ecNumber evidence="15">7.1.1.9</ecNumber>
    </recommendedName>
</protein>
<evidence type="ECO:0000256" key="8">
    <source>
        <dbReference type="ARBA" id="ARBA00022982"/>
    </source>
</evidence>
<evidence type="ECO:0000256" key="16">
    <source>
        <dbReference type="SAM" id="Phobius"/>
    </source>
</evidence>
<dbReference type="FunFam" id="1.10.287.90:FF:000013">
    <property type="entry name" value="Cytochrome c oxidase subunit 2"/>
    <property type="match status" value="1"/>
</dbReference>
<keyword evidence="11 16" id="KW-0472">Membrane</keyword>
<accession>A0A2T1C3H2</accession>
<evidence type="ECO:0000256" key="4">
    <source>
        <dbReference type="ARBA" id="ARBA00022660"/>
    </source>
</evidence>
<comment type="catalytic activity">
    <reaction evidence="13 15">
        <text>4 Fe(II)-[cytochrome c] + O2 + 8 H(+)(in) = 4 Fe(III)-[cytochrome c] + 2 H2O + 4 H(+)(out)</text>
        <dbReference type="Rhea" id="RHEA:11436"/>
        <dbReference type="Rhea" id="RHEA-COMP:10350"/>
        <dbReference type="Rhea" id="RHEA-COMP:14399"/>
        <dbReference type="ChEBI" id="CHEBI:15377"/>
        <dbReference type="ChEBI" id="CHEBI:15378"/>
        <dbReference type="ChEBI" id="CHEBI:15379"/>
        <dbReference type="ChEBI" id="CHEBI:29033"/>
        <dbReference type="ChEBI" id="CHEBI:29034"/>
        <dbReference type="EC" id="7.1.1.9"/>
    </reaction>
</comment>
<feature type="domain" description="Cytochrome oxidase subunit II copper A binding" evidence="17">
    <location>
        <begin position="168"/>
        <end position="279"/>
    </location>
</feature>
<evidence type="ECO:0000256" key="7">
    <source>
        <dbReference type="ARBA" id="ARBA00022967"/>
    </source>
</evidence>
<dbReference type="PROSITE" id="PS00078">
    <property type="entry name" value="COX2"/>
    <property type="match status" value="1"/>
</dbReference>
<name>A0A2T1C3H2_9CYAN</name>
<dbReference type="CDD" id="cd13919">
    <property type="entry name" value="CuRO_HCO_II_like_5"/>
    <property type="match status" value="1"/>
</dbReference>
<keyword evidence="20" id="KW-1185">Reference proteome</keyword>
<feature type="transmembrane region" description="Helical" evidence="16">
    <location>
        <begin position="44"/>
        <end position="70"/>
    </location>
</feature>
<evidence type="ECO:0000256" key="9">
    <source>
        <dbReference type="ARBA" id="ARBA00022989"/>
    </source>
</evidence>
<keyword evidence="9 16" id="KW-1133">Transmembrane helix</keyword>
<dbReference type="SUPFAM" id="SSF81464">
    <property type="entry name" value="Cytochrome c oxidase subunit II-like, transmembrane region"/>
    <property type="match status" value="1"/>
</dbReference>
<dbReference type="Pfam" id="PF00116">
    <property type="entry name" value="COX2"/>
    <property type="match status" value="1"/>
</dbReference>
<feature type="domain" description="Cytochrome oxidase subunit II transmembrane region profile" evidence="18">
    <location>
        <begin position="21"/>
        <end position="119"/>
    </location>
</feature>
<dbReference type="PANTHER" id="PTHR22888:SF9">
    <property type="entry name" value="CYTOCHROME C OXIDASE SUBUNIT 2"/>
    <property type="match status" value="1"/>
</dbReference>
<evidence type="ECO:0000256" key="6">
    <source>
        <dbReference type="ARBA" id="ARBA00022723"/>
    </source>
</evidence>
<dbReference type="GO" id="GO:0004129">
    <property type="term" value="F:cytochrome-c oxidase activity"/>
    <property type="evidence" value="ECO:0007669"/>
    <property type="project" value="UniProtKB-EC"/>
</dbReference>
<dbReference type="PROSITE" id="PS50857">
    <property type="entry name" value="COX2_CUA"/>
    <property type="match status" value="1"/>
</dbReference>
<dbReference type="EMBL" id="PVWJ01000052">
    <property type="protein sequence ID" value="PSB02673.1"/>
    <property type="molecule type" value="Genomic_DNA"/>
</dbReference>
<keyword evidence="4 14" id="KW-0679">Respiratory chain</keyword>
<evidence type="ECO:0000313" key="20">
    <source>
        <dbReference type="Proteomes" id="UP000238762"/>
    </source>
</evidence>
<dbReference type="RefSeq" id="WP_106288873.1">
    <property type="nucleotide sequence ID" value="NZ_CAWNTC010000045.1"/>
</dbReference>
<dbReference type="AlphaFoldDB" id="A0A2T1C3H2"/>
<keyword evidence="6 15" id="KW-0479">Metal-binding</keyword>
<dbReference type="GO" id="GO:0005886">
    <property type="term" value="C:plasma membrane"/>
    <property type="evidence" value="ECO:0007669"/>
    <property type="project" value="UniProtKB-SubCell"/>
</dbReference>
<dbReference type="GO" id="GO:0042773">
    <property type="term" value="P:ATP synthesis coupled electron transport"/>
    <property type="evidence" value="ECO:0007669"/>
    <property type="project" value="TreeGrafter"/>
</dbReference>
<dbReference type="InterPro" id="IPR008972">
    <property type="entry name" value="Cupredoxin"/>
</dbReference>
<dbReference type="InterPro" id="IPR045187">
    <property type="entry name" value="CcO_II"/>
</dbReference>
<feature type="transmembrane region" description="Helical" evidence="16">
    <location>
        <begin position="7"/>
        <end position="24"/>
    </location>
</feature>
<evidence type="ECO:0000259" key="18">
    <source>
        <dbReference type="PROSITE" id="PS50999"/>
    </source>
</evidence>
<dbReference type="InterPro" id="IPR002429">
    <property type="entry name" value="CcO_II-like_C"/>
</dbReference>
<evidence type="ECO:0000256" key="1">
    <source>
        <dbReference type="ARBA" id="ARBA00004141"/>
    </source>
</evidence>
<proteinExistence type="inferred from homology"/>
<sequence length="327" mass="35802">MNIPSTISTLLIGIVLTLLSLWYGQNHGLMPIAASDEANQVDDLFDTMMIIATGLFLIVQGTLIFCAFYFRKRKGDNTDGPGLHGNVPLEILWTAIPAAIVVWISIYSFEIYNTLGGVDPMTAGDMHAMHSPKSHRGAAIAAPLETMPSDSRQIALGVGASPLNQGKSAELEVNVTGLQYAWIFNYPDSGITTGELHLPVGQEIQVNLSANDVIHAFWVPQLRLKQDAIPGRTAQLRFTLNRVGEYPLRCAELCGSYHGSMITKLIAHTPEDYQNWVQSQQIASQPNNSKALALNPTNLSDSQFLAPYAQEMGIDTQLVSEMHHSHH</sequence>
<evidence type="ECO:0000256" key="15">
    <source>
        <dbReference type="RuleBase" id="RU004024"/>
    </source>
</evidence>
<organism evidence="19 20">
    <name type="scientific">Merismopedia glauca CCAP 1448/3</name>
    <dbReference type="NCBI Taxonomy" id="1296344"/>
    <lineage>
        <taxon>Bacteria</taxon>
        <taxon>Bacillati</taxon>
        <taxon>Cyanobacteriota</taxon>
        <taxon>Cyanophyceae</taxon>
        <taxon>Synechococcales</taxon>
        <taxon>Merismopediaceae</taxon>
        <taxon>Merismopedia</taxon>
    </lineage>
</organism>
<dbReference type="PROSITE" id="PS50999">
    <property type="entry name" value="COX2_TM"/>
    <property type="match status" value="1"/>
</dbReference>
<keyword evidence="7" id="KW-1278">Translocase</keyword>
<evidence type="ECO:0000256" key="11">
    <source>
        <dbReference type="ARBA" id="ARBA00023136"/>
    </source>
</evidence>
<dbReference type="Proteomes" id="UP000238762">
    <property type="component" value="Unassembled WGS sequence"/>
</dbReference>
<dbReference type="EC" id="7.1.1.9" evidence="15"/>
<dbReference type="Gene3D" id="1.10.287.90">
    <property type="match status" value="1"/>
</dbReference>
<dbReference type="GO" id="GO:0005507">
    <property type="term" value="F:copper ion binding"/>
    <property type="evidence" value="ECO:0007669"/>
    <property type="project" value="InterPro"/>
</dbReference>
<keyword evidence="10 15" id="KW-0186">Copper</keyword>
<evidence type="ECO:0000256" key="14">
    <source>
        <dbReference type="RuleBase" id="RU000456"/>
    </source>
</evidence>